<dbReference type="Pfam" id="PF13753">
    <property type="entry name" value="SWM_repeat"/>
    <property type="match status" value="4"/>
</dbReference>
<dbReference type="EMBL" id="RRCN01000001">
    <property type="protein sequence ID" value="RRJ62313.1"/>
    <property type="molecule type" value="Genomic_DNA"/>
</dbReference>
<dbReference type="OrthoDB" id="2675126at2"/>
<dbReference type="InterPro" id="IPR051465">
    <property type="entry name" value="Cell_Envelope_Struct_Comp"/>
</dbReference>
<dbReference type="InterPro" id="IPR028059">
    <property type="entry name" value="SWM_rpt"/>
</dbReference>
<protein>
    <recommendedName>
        <fullName evidence="2">SLH domain-containing protein</fullName>
    </recommendedName>
</protein>
<feature type="domain" description="SLH" evidence="2">
    <location>
        <begin position="853"/>
        <end position="914"/>
    </location>
</feature>
<sequence length="1042" mass="111735">MERGTREMKRNVSIWLVMLLAISMVLEPAVAAGASALTQVKEAAAATSYEGTALNQVGQLSMTAGNSSILSNSLAAVSATQATYYPLKTALSPANGGTNVNVNADLVITFDRNVAINSSSGITLRKDSNDSSVSISVKASGRQVIITPKSSLSSGTKYYVEISSRAIVDASNSSYAFAGLSRNEWNFQTTSNSNDKTAPVLKNVTMYNNTTIRLEYDKRLESDSDLRTSYFAVTVNGEKREIDDAYSSGEYVYVVLEAGVAVGQNVRISYSGSGYRAIQDRNGNLAATFSSKEVVNSLDSVLPKPKEGNVSGSTLTLYFNESLKTVPSYAYQQFTVTADGSVKKIDRLNHSGSTITLYLSSSVSNGEVVKVSYTPGSYPIKDNRDMNIPAFSDFLVRNNYDTKAPELVGVDGSVNKIVLRYNEALKTNQIPPKSYFSVLVNNSAVYVTNVEIATDQVILTLASSFTKDQNVTISYVSGPDGIADLNGNLAGYINLKEVVYSTVADGIRSATVNGDLLALVYNKTLRTVSNVPTGQFSVLVNQATRGVQSVSVSGDTVTLKLTTPVTSGQTVELTYYTGTNPLYDSQGTMLRNFSNMPVQNLTGGGTGAVGATQLDFLNTLSSADFGTGGYVFNTKAVTTSVSQSRRGQAIKRYVVDSTKLREALQFLDSSTATSRNLVVEVPSTERAAEVIFPLGSLLDYFSLGKTGNIAVKYKDMMYELPLEKIPYADISRVYGNINLISAFLKVEIEPVPRTEISLKYNSGLSTTPVTDPVQIYVSTYNGTTSGNTVDVAHTGKIYYKVAAAQSSYGTIFLAKFDIAAGTVSYIPSGKSTSGSNTVLTGKLNENTIIGPTMGYSYFSDTTKHWAKNEINELAGKLIISPRSAASSQFEPDKNITRAEFAEFLAKGLGLTGDESSARRFPDVMNGTTGAYIGAAAKAGIITGYADGTFKPNNNITREQMALMMVRAMEYAGYSTSTTGANAATLSKFKDASKIQSKDTVAKAVKEGIIQGMTKNTFQPQGNATRAQAAVMLKRVLEKLNYN</sequence>
<keyword evidence="4" id="KW-1185">Reference proteome</keyword>
<evidence type="ECO:0000256" key="1">
    <source>
        <dbReference type="ARBA" id="ARBA00022729"/>
    </source>
</evidence>
<organism evidence="3 4">
    <name type="scientific">Paenibacillus oralis</name>
    <dbReference type="NCBI Taxonomy" id="2490856"/>
    <lineage>
        <taxon>Bacteria</taxon>
        <taxon>Bacillati</taxon>
        <taxon>Bacillota</taxon>
        <taxon>Bacilli</taxon>
        <taxon>Bacillales</taxon>
        <taxon>Paenibacillaceae</taxon>
        <taxon>Paenibacillus</taxon>
    </lineage>
</organism>
<evidence type="ECO:0000313" key="4">
    <source>
        <dbReference type="Proteomes" id="UP000267017"/>
    </source>
</evidence>
<feature type="domain" description="SLH" evidence="2">
    <location>
        <begin position="983"/>
        <end position="1042"/>
    </location>
</feature>
<accession>A0A3P3U195</accession>
<dbReference type="AlphaFoldDB" id="A0A3P3U195"/>
<gene>
    <name evidence="3" type="ORF">EHV15_04630</name>
</gene>
<evidence type="ECO:0000313" key="3">
    <source>
        <dbReference type="EMBL" id="RRJ62313.1"/>
    </source>
</evidence>
<evidence type="ECO:0000259" key="2">
    <source>
        <dbReference type="PROSITE" id="PS51272"/>
    </source>
</evidence>
<proteinExistence type="predicted"/>
<dbReference type="Pfam" id="PF13205">
    <property type="entry name" value="Big_5"/>
    <property type="match status" value="1"/>
</dbReference>
<keyword evidence="1" id="KW-0732">Signal</keyword>
<dbReference type="Pfam" id="PF00395">
    <property type="entry name" value="SLH"/>
    <property type="match status" value="3"/>
</dbReference>
<comment type="caution">
    <text evidence="3">The sequence shown here is derived from an EMBL/GenBank/DDBJ whole genome shotgun (WGS) entry which is preliminary data.</text>
</comment>
<dbReference type="NCBIfam" id="TIGR02059">
    <property type="entry name" value="swm_rep_I"/>
    <property type="match status" value="3"/>
</dbReference>
<dbReference type="Proteomes" id="UP000267017">
    <property type="component" value="Unassembled WGS sequence"/>
</dbReference>
<dbReference type="PANTHER" id="PTHR43308">
    <property type="entry name" value="OUTER MEMBRANE PROTEIN ALPHA-RELATED"/>
    <property type="match status" value="1"/>
</dbReference>
<dbReference type="InterPro" id="IPR011801">
    <property type="entry name" value="Swm_rep_I_cyn"/>
</dbReference>
<dbReference type="Gene3D" id="2.60.40.1220">
    <property type="match status" value="1"/>
</dbReference>
<feature type="domain" description="SLH" evidence="2">
    <location>
        <begin position="915"/>
        <end position="978"/>
    </location>
</feature>
<dbReference type="PROSITE" id="PS51272">
    <property type="entry name" value="SLH"/>
    <property type="match status" value="3"/>
</dbReference>
<dbReference type="InterPro" id="IPR032812">
    <property type="entry name" value="SbsA_Ig"/>
</dbReference>
<dbReference type="InterPro" id="IPR001119">
    <property type="entry name" value="SLH_dom"/>
</dbReference>
<reference evidence="3 4" key="1">
    <citation type="submission" date="2018-11" db="EMBL/GenBank/DDBJ databases">
        <title>Genome sequencing of Paenibacillus sp. KCOM 3021 (= ChDC PVNT-B20).</title>
        <authorList>
            <person name="Kook J.-K."/>
            <person name="Park S.-N."/>
            <person name="Lim Y.K."/>
        </authorList>
    </citation>
    <scope>NUCLEOTIDE SEQUENCE [LARGE SCALE GENOMIC DNA]</scope>
    <source>
        <strain evidence="3 4">KCOM 3021</strain>
    </source>
</reference>
<dbReference type="InterPro" id="IPR014755">
    <property type="entry name" value="Cu-Rt/internalin_Ig-like"/>
</dbReference>
<name>A0A3P3U195_9BACL</name>